<dbReference type="AlphaFoldDB" id="A0A2P2KYJ6"/>
<reference evidence="1" key="1">
    <citation type="submission" date="2018-02" db="EMBL/GenBank/DDBJ databases">
        <title>Rhizophora mucronata_Transcriptome.</title>
        <authorList>
            <person name="Meera S.P."/>
            <person name="Sreeshan A."/>
            <person name="Augustine A."/>
        </authorList>
    </citation>
    <scope>NUCLEOTIDE SEQUENCE</scope>
    <source>
        <tissue evidence="1">Leaf</tissue>
    </source>
</reference>
<dbReference type="EMBL" id="GGEC01030299">
    <property type="protein sequence ID" value="MBX10783.1"/>
    <property type="molecule type" value="Transcribed_RNA"/>
</dbReference>
<dbReference type="GO" id="GO:0016740">
    <property type="term" value="F:transferase activity"/>
    <property type="evidence" value="ECO:0007669"/>
    <property type="project" value="UniProtKB-KW"/>
</dbReference>
<name>A0A2P2KYJ6_RHIMU</name>
<accession>A0A2P2KYJ6</accession>
<sequence>MLLLDAQATYNTRSNGCPIGIQEQPKHLLKEKRLDGSGNGMGSGFLQGRCLKKAFTAPVTPSSFFIALASSTA</sequence>
<protein>
    <submittedName>
        <fullName evidence="1">Sterol 3-beta-glucosyltransferase UGT80A2-like</fullName>
    </submittedName>
</protein>
<proteinExistence type="predicted"/>
<evidence type="ECO:0000313" key="1">
    <source>
        <dbReference type="EMBL" id="MBX10783.1"/>
    </source>
</evidence>
<organism evidence="1">
    <name type="scientific">Rhizophora mucronata</name>
    <name type="common">Asiatic mangrove</name>
    <dbReference type="NCBI Taxonomy" id="61149"/>
    <lineage>
        <taxon>Eukaryota</taxon>
        <taxon>Viridiplantae</taxon>
        <taxon>Streptophyta</taxon>
        <taxon>Embryophyta</taxon>
        <taxon>Tracheophyta</taxon>
        <taxon>Spermatophyta</taxon>
        <taxon>Magnoliopsida</taxon>
        <taxon>eudicotyledons</taxon>
        <taxon>Gunneridae</taxon>
        <taxon>Pentapetalae</taxon>
        <taxon>rosids</taxon>
        <taxon>fabids</taxon>
        <taxon>Malpighiales</taxon>
        <taxon>Rhizophoraceae</taxon>
        <taxon>Rhizophora</taxon>
    </lineage>
</organism>
<keyword evidence="1" id="KW-0808">Transferase</keyword>